<dbReference type="AlphaFoldDB" id="A0AAW4E5V3"/>
<dbReference type="EMBL" id="JADVNV010000001">
    <property type="protein sequence ID" value="MBJ9866637.1"/>
    <property type="molecule type" value="Genomic_DNA"/>
</dbReference>
<protein>
    <submittedName>
        <fullName evidence="1">Uncharacterized protein</fullName>
    </submittedName>
</protein>
<reference evidence="1" key="1">
    <citation type="submission" date="2020-11" db="EMBL/GenBank/DDBJ databases">
        <title>Enhanced detection system for hospital associated transmission using whole genome sequencing surveillance.</title>
        <authorList>
            <person name="Harrison L.H."/>
            <person name="Van Tyne D."/>
            <person name="Marsh J.W."/>
            <person name="Griffith M.P."/>
            <person name="Snyder D.J."/>
            <person name="Cooper V.S."/>
            <person name="Mustapha M."/>
        </authorList>
    </citation>
    <scope>NUCLEOTIDE SEQUENCE</scope>
    <source>
        <strain evidence="1">CB00014</strain>
    </source>
</reference>
<evidence type="ECO:0000313" key="1">
    <source>
        <dbReference type="EMBL" id="MBJ9866637.1"/>
    </source>
</evidence>
<dbReference type="Proteomes" id="UP000807555">
    <property type="component" value="Unassembled WGS sequence"/>
</dbReference>
<name>A0AAW4E5V3_CITKO</name>
<gene>
    <name evidence="1" type="ORF">I5687_01560</name>
</gene>
<dbReference type="RefSeq" id="WP_125336892.1">
    <property type="nucleotide sequence ID" value="NZ_CP022073.1"/>
</dbReference>
<proteinExistence type="predicted"/>
<comment type="caution">
    <text evidence="1">The sequence shown here is derived from an EMBL/GenBank/DDBJ whole genome shotgun (WGS) entry which is preliminary data.</text>
</comment>
<sequence>MMQKHFDIVQAIIGNCFMNNMPNNRLLYSTKNGTSTTHYPLNCIGFFSWNSSLQNDYTKFVLFPIFFDYLDSYVDLRFNCVNENFNKKSAIIESQMDNGSIDDLFLHTLYKMCSKIRNKMLHHRLSYEGTEVTASNTTVTIPHFRVINELIYQYVKFSVTGKSLFEKNALYSGLIDILKNNNNSDHEFVQRVEIMSNYVFITPYKERQLYDINAPIVPAELIINRVSRPAGSFHHENDEFKLKHPDPEEKIVFGNSYYFFRMADKYYLLPSEVVNNSKNITFGEIDVWEFQTQ</sequence>
<accession>A0AAW4E5V3</accession>
<organism evidence="1 2">
    <name type="scientific">Citrobacter koseri</name>
    <name type="common">Citrobacter diversus</name>
    <dbReference type="NCBI Taxonomy" id="545"/>
    <lineage>
        <taxon>Bacteria</taxon>
        <taxon>Pseudomonadati</taxon>
        <taxon>Pseudomonadota</taxon>
        <taxon>Gammaproteobacteria</taxon>
        <taxon>Enterobacterales</taxon>
        <taxon>Enterobacteriaceae</taxon>
        <taxon>Citrobacter</taxon>
    </lineage>
</organism>
<evidence type="ECO:0000313" key="2">
    <source>
        <dbReference type="Proteomes" id="UP000807555"/>
    </source>
</evidence>